<reference evidence="4 5" key="1">
    <citation type="journal article" date="2013" name="Genome Announc.">
        <title>Complete Genome Sequence of Bacillus thuringiensis Serovar Israelensis Strain HD-789.</title>
        <authorList>
            <person name="Doggett N.A."/>
            <person name="Stubben C.J."/>
            <person name="Chertkov O."/>
            <person name="Bruce D.C."/>
            <person name="Detter J.C."/>
            <person name="Johnson S.L."/>
            <person name="Han C.S."/>
        </authorList>
    </citation>
    <scope>NUCLEOTIDE SEQUENCE [LARGE SCALE GENOMIC DNA]</scope>
    <source>
        <strain evidence="4 5">HD-789</strain>
    </source>
</reference>
<dbReference type="EMBL" id="CP003763">
    <property type="protein sequence ID" value="AFQ24654.1"/>
    <property type="molecule type" value="Genomic_DNA"/>
</dbReference>
<dbReference type="Pfam" id="PF10397">
    <property type="entry name" value="ADSL_C"/>
    <property type="match status" value="1"/>
</dbReference>
<dbReference type="CDD" id="cd01597">
    <property type="entry name" value="pCLME"/>
    <property type="match status" value="1"/>
</dbReference>
<dbReference type="GO" id="GO:0005829">
    <property type="term" value="C:cytosol"/>
    <property type="evidence" value="ECO:0007669"/>
    <property type="project" value="TreeGrafter"/>
</dbReference>
<dbReference type="InterPro" id="IPR004769">
    <property type="entry name" value="Pur_lyase"/>
</dbReference>
<dbReference type="SUPFAM" id="SSF48557">
    <property type="entry name" value="L-aspartase-like"/>
    <property type="match status" value="1"/>
</dbReference>
<dbReference type="Gene3D" id="1.10.40.30">
    <property type="entry name" value="Fumarase/aspartase (C-terminal domain)"/>
    <property type="match status" value="1"/>
</dbReference>
<dbReference type="InterPro" id="IPR022761">
    <property type="entry name" value="Fumarate_lyase_N"/>
</dbReference>
<dbReference type="InterPro" id="IPR020557">
    <property type="entry name" value="Fumarate_lyase_CS"/>
</dbReference>
<dbReference type="KEGG" id="btn:BTF1_02145"/>
<dbReference type="FunFam" id="1.20.200.10:FF:000014">
    <property type="entry name" value="3-carboxy-cis,cis-muconate cycloisomerase"/>
    <property type="match status" value="1"/>
</dbReference>
<dbReference type="Proteomes" id="UP000005257">
    <property type="component" value="Chromosome"/>
</dbReference>
<dbReference type="PRINTS" id="PR00149">
    <property type="entry name" value="FUMRATELYASE"/>
</dbReference>
<evidence type="ECO:0000256" key="1">
    <source>
        <dbReference type="ARBA" id="ARBA00022755"/>
    </source>
</evidence>
<protein>
    <submittedName>
        <fullName evidence="4">Adenylosuccinate lyase</fullName>
    </submittedName>
</protein>
<gene>
    <name evidence="4" type="ORF">BTF1_02145</name>
</gene>
<dbReference type="PANTHER" id="PTHR43172">
    <property type="entry name" value="ADENYLOSUCCINATE LYASE"/>
    <property type="match status" value="1"/>
</dbReference>
<dbReference type="RefSeq" id="WP_001089379.1">
    <property type="nucleotide sequence ID" value="NC_018508.1"/>
</dbReference>
<dbReference type="InterPro" id="IPR008948">
    <property type="entry name" value="L-Aspartase-like"/>
</dbReference>
<dbReference type="PROSITE" id="PS00163">
    <property type="entry name" value="FUMARATE_LYASES"/>
    <property type="match status" value="1"/>
</dbReference>
<dbReference type="PANTHER" id="PTHR43172:SF1">
    <property type="entry name" value="ADENYLOSUCCINATE LYASE"/>
    <property type="match status" value="1"/>
</dbReference>
<dbReference type="NCBIfam" id="TIGR00928">
    <property type="entry name" value="purB"/>
    <property type="match status" value="1"/>
</dbReference>
<evidence type="ECO:0000259" key="3">
    <source>
        <dbReference type="SMART" id="SM00998"/>
    </source>
</evidence>
<dbReference type="Gene3D" id="1.20.200.10">
    <property type="entry name" value="Fumarase/aspartase (Central domain)"/>
    <property type="match status" value="1"/>
</dbReference>
<keyword evidence="1" id="KW-0658">Purine biosynthesis</keyword>
<dbReference type="Pfam" id="PF00206">
    <property type="entry name" value="Lyase_1"/>
    <property type="match status" value="1"/>
</dbReference>
<organism evidence="4 5">
    <name type="scientific">Bacillus thuringiensis HD-789</name>
    <dbReference type="NCBI Taxonomy" id="1217737"/>
    <lineage>
        <taxon>Bacteria</taxon>
        <taxon>Bacillati</taxon>
        <taxon>Bacillota</taxon>
        <taxon>Bacilli</taxon>
        <taxon>Bacillales</taxon>
        <taxon>Bacillaceae</taxon>
        <taxon>Bacillus</taxon>
        <taxon>Bacillus cereus group</taxon>
    </lineage>
</organism>
<dbReference type="GO" id="GO:0070626">
    <property type="term" value="F:(S)-2-(5-amino-1-(5-phospho-D-ribosyl)imidazole-4-carboxamido) succinate lyase (fumarate-forming) activity"/>
    <property type="evidence" value="ECO:0007669"/>
    <property type="project" value="TreeGrafter"/>
</dbReference>
<dbReference type="SMART" id="SM00998">
    <property type="entry name" value="ADSL_C"/>
    <property type="match status" value="1"/>
</dbReference>
<dbReference type="GO" id="GO:0004018">
    <property type="term" value="F:N6-(1,2-dicarboxyethyl)AMP AMP-lyase (fumarate-forming) activity"/>
    <property type="evidence" value="ECO:0007669"/>
    <property type="project" value="InterPro"/>
</dbReference>
<dbReference type="PRINTS" id="PR00145">
    <property type="entry name" value="ARGSUCLYASE"/>
</dbReference>
<name>A0A9W3JII3_BACTU</name>
<proteinExistence type="predicted"/>
<dbReference type="GO" id="GO:0044208">
    <property type="term" value="P:'de novo' AMP biosynthetic process"/>
    <property type="evidence" value="ECO:0007669"/>
    <property type="project" value="TreeGrafter"/>
</dbReference>
<sequence>MNSTPIDSEIFKDQFGTKQMRTNFSDENLIQLWLNSEVALAKAEAKLGIIPQNAATNIANAADQNKLDFNKIREGMKKTGHPFVAFLHEFESLCDEESRKYIHWGATTQDIIDTGLTLQIKGAHELIYNQTQEILKICLRLSQQYKSTVMPGRTLGQHALPITFGYKISIWSDELGRHLERLQQGADRYLVGQLGGAVGTLASLGAQGLAVRKEYVKNLNLIEPLVSWHTSRDRFAEFSMILNMIGATTAKVAEEIISLQGTEIREVEEGYHSGKVGSSTMPHKRNPMTCSYIVGLTKIVNRKSTLAIDSMIQKHERDVTFWQSEWSYISEICITLSGALEQLKNVLTNLIVNEEQMKKNLFLTKGLIVSENVMLELGKIIGRTTAHDLLYELTMRAFEEDKDLKDILLEDNEIKKYFSDEEINSLTNPESYTGLSEKFVDDVYNKWLSYT</sequence>
<keyword evidence="2 4" id="KW-0456">Lyase</keyword>
<dbReference type="InterPro" id="IPR000362">
    <property type="entry name" value="Fumarate_lyase_fam"/>
</dbReference>
<evidence type="ECO:0000313" key="4">
    <source>
        <dbReference type="EMBL" id="AFQ24654.1"/>
    </source>
</evidence>
<feature type="domain" description="Adenylosuccinate lyase C-terminal" evidence="3">
    <location>
        <begin position="365"/>
        <end position="444"/>
    </location>
</feature>
<evidence type="ECO:0000256" key="2">
    <source>
        <dbReference type="ARBA" id="ARBA00023239"/>
    </source>
</evidence>
<dbReference type="AlphaFoldDB" id="A0A9W3JII3"/>
<evidence type="ECO:0000313" key="5">
    <source>
        <dbReference type="Proteomes" id="UP000005257"/>
    </source>
</evidence>
<accession>A0A9W3JII3</accession>
<dbReference type="InterPro" id="IPR019468">
    <property type="entry name" value="AdenyloSucc_lyase_C"/>
</dbReference>